<protein>
    <submittedName>
        <fullName evidence="1">Uncharacterized protein</fullName>
    </submittedName>
</protein>
<sequence length="107" mass="13369">MKNININNKILITNINKLEKNYKINIFILIKKILKRIYLVNKFLKKKILNIKINFFYKNINHLNFKKKKKKFKNKYLKYYKIYNNISNIVIKEYIKKKIYFKIYKNV</sequence>
<dbReference type="EMBL" id="CP157895">
    <property type="protein sequence ID" value="XBT18457.1"/>
    <property type="molecule type" value="Genomic_DNA"/>
</dbReference>
<name>A0AAU7QRX9_9FLAO</name>
<organism evidence="1">
    <name type="scientific">Candidatus Shikimatogenerans sp. Tder</name>
    <dbReference type="NCBI Taxonomy" id="3158566"/>
    <lineage>
        <taxon>Bacteria</taxon>
        <taxon>Pseudomonadati</taxon>
        <taxon>Bacteroidota</taxon>
        <taxon>Flavobacteriia</taxon>
        <taxon>Flavobacteriales</taxon>
        <taxon>Candidatus Shikimatogenerans</taxon>
    </lineage>
</organism>
<reference evidence="1" key="1">
    <citation type="submission" date="2024-06" db="EMBL/GenBank/DDBJ databases">
        <title>Diversity, functionality, and evolutionary history of bacterial symbionts in false click beetles (Coleoptera, Throscidae).</title>
        <authorList>
            <person name="Wierz J.C."/>
            <person name="Malm H."/>
            <person name="Kaltenpoth M."/>
            <person name="Engl T."/>
        </authorList>
    </citation>
    <scope>NUCLEOTIDE SEQUENCE</scope>
    <source>
        <strain evidence="1">Tder</strain>
    </source>
</reference>
<dbReference type="AlphaFoldDB" id="A0AAU7QRX9"/>
<accession>A0AAU7QRX9</accession>
<proteinExistence type="predicted"/>
<evidence type="ECO:0000313" key="1">
    <source>
        <dbReference type="EMBL" id="XBT18457.1"/>
    </source>
</evidence>
<gene>
    <name evidence="1" type="ORF">ABNO82_00655</name>
</gene>